<dbReference type="InterPro" id="IPR023393">
    <property type="entry name" value="START-like_dom_sf"/>
</dbReference>
<reference evidence="3 4" key="1">
    <citation type="submission" date="2019-12" db="EMBL/GenBank/DDBJ databases">
        <authorList>
            <person name="Lee S.D."/>
        </authorList>
    </citation>
    <scope>NUCLEOTIDE SEQUENCE [LARGE SCALE GENOMIC DNA]</scope>
    <source>
        <strain evidence="3 4">GH1-50</strain>
    </source>
</reference>
<dbReference type="Pfam" id="PF08327">
    <property type="entry name" value="AHSA1"/>
    <property type="match status" value="1"/>
</dbReference>
<dbReference type="AlphaFoldDB" id="A0A7C9MWI3"/>
<dbReference type="SUPFAM" id="SSF55961">
    <property type="entry name" value="Bet v1-like"/>
    <property type="match status" value="1"/>
</dbReference>
<dbReference type="EMBL" id="WUPT01000001">
    <property type="protein sequence ID" value="MXQ07654.1"/>
    <property type="molecule type" value="Genomic_DNA"/>
</dbReference>
<dbReference type="Gene3D" id="3.30.530.20">
    <property type="match status" value="1"/>
</dbReference>
<gene>
    <name evidence="3" type="ORF">GQ651_07325</name>
</gene>
<evidence type="ECO:0000256" key="1">
    <source>
        <dbReference type="ARBA" id="ARBA00006817"/>
    </source>
</evidence>
<comment type="similarity">
    <text evidence="1">Belongs to the AHA1 family.</text>
</comment>
<dbReference type="Proteomes" id="UP000480350">
    <property type="component" value="Unassembled WGS sequence"/>
</dbReference>
<accession>A0A7C9MWI3</accession>
<comment type="caution">
    <text evidence="3">The sequence shown here is derived from an EMBL/GenBank/DDBJ whole genome shotgun (WGS) entry which is preliminary data.</text>
</comment>
<keyword evidence="4" id="KW-1185">Reference proteome</keyword>
<dbReference type="CDD" id="cd07814">
    <property type="entry name" value="SRPBCC_CalC_Aha1-like"/>
    <property type="match status" value="1"/>
</dbReference>
<sequence>MTDTPVWVRIERHFSAPIARVWDMWTDPDLFRQWYGPNGMSVPVAELDLRIGGTRRICMAMSRPDGEMRMWFTGVYKEITPKTRLVYTESMADESGTIISPQAMGMPEGAPDVTEVIVDLAEDSRGTKMTMVHRGVPAGTAGEGGWKQAFEKLAARLEAA</sequence>
<reference evidence="3 4" key="2">
    <citation type="submission" date="2020-03" db="EMBL/GenBank/DDBJ databases">
        <title>Kangsaoukella pontilimi gen. nov., sp. nov., a new member of the family Rhodobacteraceae isolated from a tidal mudflat.</title>
        <authorList>
            <person name="Kim I.S."/>
        </authorList>
    </citation>
    <scope>NUCLEOTIDE SEQUENCE [LARGE SCALE GENOMIC DNA]</scope>
    <source>
        <strain evidence="3 4">GH1-50</strain>
    </source>
</reference>
<protein>
    <submittedName>
        <fullName evidence="3">SRPBCC domain-containing protein</fullName>
    </submittedName>
</protein>
<dbReference type="RefSeq" id="WP_160763518.1">
    <property type="nucleotide sequence ID" value="NZ_WUPT01000001.1"/>
</dbReference>
<dbReference type="InterPro" id="IPR013538">
    <property type="entry name" value="ASHA1/2-like_C"/>
</dbReference>
<organism evidence="3 4">
    <name type="scientific">Kangsaoukella pontilimi</name>
    <dbReference type="NCBI Taxonomy" id="2691042"/>
    <lineage>
        <taxon>Bacteria</taxon>
        <taxon>Pseudomonadati</taxon>
        <taxon>Pseudomonadota</taxon>
        <taxon>Alphaproteobacteria</taxon>
        <taxon>Rhodobacterales</taxon>
        <taxon>Paracoccaceae</taxon>
        <taxon>Kangsaoukella</taxon>
    </lineage>
</organism>
<evidence type="ECO:0000259" key="2">
    <source>
        <dbReference type="Pfam" id="PF08327"/>
    </source>
</evidence>
<evidence type="ECO:0000313" key="3">
    <source>
        <dbReference type="EMBL" id="MXQ07654.1"/>
    </source>
</evidence>
<proteinExistence type="inferred from homology"/>
<name>A0A7C9MWI3_9RHOB</name>
<feature type="domain" description="Activator of Hsp90 ATPase homologue 1/2-like C-terminal" evidence="2">
    <location>
        <begin position="16"/>
        <end position="158"/>
    </location>
</feature>
<evidence type="ECO:0000313" key="4">
    <source>
        <dbReference type="Proteomes" id="UP000480350"/>
    </source>
</evidence>